<comment type="caution">
    <text evidence="2">The sequence shown here is derived from an EMBL/GenBank/DDBJ whole genome shotgun (WGS) entry which is preliminary data.</text>
</comment>
<evidence type="ECO:0000313" key="3">
    <source>
        <dbReference type="Proteomes" id="UP000253318"/>
    </source>
</evidence>
<sequence>MQTLSGLNPITSMWWMNLTTSKVVFSAAEPITRLRASSTPDPSDDGPVQDGECTDPSCPGCGYGHPPVFAVALHWLATLLATPRFTISPSRLIHA</sequence>
<organism evidence="2 3">
    <name type="scientific">Marinitenerispora sediminis</name>
    <dbReference type="NCBI Taxonomy" id="1931232"/>
    <lineage>
        <taxon>Bacteria</taxon>
        <taxon>Bacillati</taxon>
        <taxon>Actinomycetota</taxon>
        <taxon>Actinomycetes</taxon>
        <taxon>Streptosporangiales</taxon>
        <taxon>Nocardiopsidaceae</taxon>
        <taxon>Marinitenerispora</taxon>
    </lineage>
</organism>
<dbReference type="Proteomes" id="UP000253318">
    <property type="component" value="Unassembled WGS sequence"/>
</dbReference>
<dbReference type="EMBL" id="QEIN01000511">
    <property type="protein sequence ID" value="RCV47446.1"/>
    <property type="molecule type" value="Genomic_DNA"/>
</dbReference>
<proteinExistence type="predicted"/>
<reference evidence="2 3" key="1">
    <citation type="submission" date="2018-04" db="EMBL/GenBank/DDBJ databases">
        <title>Novel actinobacteria from marine sediment.</title>
        <authorList>
            <person name="Ng Z.Y."/>
            <person name="Tan G.Y.A."/>
        </authorList>
    </citation>
    <scope>NUCLEOTIDE SEQUENCE [LARGE SCALE GENOMIC DNA]</scope>
    <source>
        <strain evidence="2 3">TPS81</strain>
    </source>
</reference>
<gene>
    <name evidence="2" type="ORF">DEF24_27130</name>
</gene>
<dbReference type="AlphaFoldDB" id="A0A368SXQ5"/>
<accession>A0A368SXQ5</accession>
<protein>
    <submittedName>
        <fullName evidence="2">Uncharacterized protein</fullName>
    </submittedName>
</protein>
<name>A0A368SXQ5_9ACTN</name>
<keyword evidence="3" id="KW-1185">Reference proteome</keyword>
<evidence type="ECO:0000256" key="1">
    <source>
        <dbReference type="SAM" id="MobiDB-lite"/>
    </source>
</evidence>
<feature type="region of interest" description="Disordered" evidence="1">
    <location>
        <begin position="34"/>
        <end position="56"/>
    </location>
</feature>
<evidence type="ECO:0000313" key="2">
    <source>
        <dbReference type="EMBL" id="RCV47446.1"/>
    </source>
</evidence>